<sequence length="1087" mass="120022">MRFRFTVSWFVGLAAFAATSHADPVWDVENTGLPYVTKTITTTEGTWMSVDVSPDGKTILFDMLGDIYSMPATGGDATLILGGPAIERMARFSPDGSKILYLSDKSGSDNVWVAEPDGTGAHAITSETVDVLAGPAWDASGDYVVATQLSAKFENINTSSLRLYNVNGGKGVELVPSPSHGRNVEEAQFSPNGRFLYYTERIAEPHVSHVYVDANHTNFAVMRRDMETGETIKLIGGFGSALTPEVSPDGRYIAFVRRVKDKTILFRFDTETLEQSPIYDNLDRDLQAEFIAQGTFYPQYSWFPDNRHIAIWGKGKIFKIDMMTAEVEEIPFKASAEHKLTKASRVADNLSPDVITAHATRQIATVPDDNSIIFHAFGRLWQQDFDTRKATRLTTGSAMEFEPVVSNDGTQVAYIEWQDETGAKLQLFSRRTGKAKLLYATRGILREPAFSPDGNFLLFRIEEGSKCMGGYGIETGLFILDIKSGSVRKFHDTGETPQFSPDGKRVYFTESHWGEHGQISHVNSITREGYDLRTHAVAHGADILDIRFSPDFNWITFKEDRQYYVMPYHETGTPITVSSAGGGAWARQLSTLSGYDIRWSADSKSLYWALGQSLYTAKVADEGLGHTATTLVAEMPTDKPTGLMAFTNARLITMKGTEVIENGTVLIDGNKITAIGTADTVTVPASAKVVDAHGKTIMPGFVNMHGHLEGCYYSSIGLMPEKQPSHYASLAFGTTTNYDPYATELPSYEMGEMRDVGLMVGPRTISVGGVVYGRAGKGDPVYEPVFSLEGARHVMDRKLALGGTIIKSYRQPMRSQRQMLIKAAHEKGIMVDIEGESHFYNNISAIIDGHTALEHNFPVANLYDDIIQLMAAGDTPNTPTLVALFGEFMGENYYYEKTRAWEDARINSYVPQVTSSYSAIGIPYAAPMYARGMTTLHVADELWDVGVRSVARSINRADEAGAQINVGSHAQVQGLAMHWEMWLMAEGGMKNHHVLKAATLNGATTIGLDKQIGSLEVGKLADLVVLNKNPLDDIKNTNTVQYTVVNGRVYEPYSMNEILRREKPRTKFYWELGEQYGIDWNSSSSGQ</sequence>
<dbReference type="RefSeq" id="WP_194215494.1">
    <property type="nucleotide sequence ID" value="NZ_CP061205.1"/>
</dbReference>
<dbReference type="PANTHER" id="PTHR36842">
    <property type="entry name" value="PROTEIN TOLB HOMOLOG"/>
    <property type="match status" value="1"/>
</dbReference>
<reference evidence="5" key="1">
    <citation type="journal article" date="2019" name="Int. J. Syst. Evol. Microbiol.">
        <title>The Global Catalogue of Microorganisms (GCM) 10K type strain sequencing project: providing services to taxonomists for standard genome sequencing and annotation.</title>
        <authorList>
            <consortium name="The Broad Institute Genomics Platform"/>
            <consortium name="The Broad Institute Genome Sequencing Center for Infectious Disease"/>
            <person name="Wu L."/>
            <person name="Ma J."/>
        </authorList>
    </citation>
    <scope>NUCLEOTIDE SEQUENCE [LARGE SCALE GENOMIC DNA]</scope>
    <source>
        <strain evidence="5">KCTC 62164</strain>
    </source>
</reference>
<dbReference type="Gene3D" id="2.30.40.10">
    <property type="entry name" value="Urease, subunit C, domain 1"/>
    <property type="match status" value="2"/>
</dbReference>
<accession>A0ABV7D8N6</accession>
<dbReference type="SUPFAM" id="SSF82171">
    <property type="entry name" value="DPP6 N-terminal domain-like"/>
    <property type="match status" value="2"/>
</dbReference>
<keyword evidence="2" id="KW-0732">Signal</keyword>
<feature type="signal peptide" evidence="2">
    <location>
        <begin position="1"/>
        <end position="22"/>
    </location>
</feature>
<dbReference type="EMBL" id="JBHRSL010000027">
    <property type="protein sequence ID" value="MFC3053552.1"/>
    <property type="molecule type" value="Genomic_DNA"/>
</dbReference>
<evidence type="ECO:0000313" key="4">
    <source>
        <dbReference type="EMBL" id="MFC3053552.1"/>
    </source>
</evidence>
<dbReference type="InterPro" id="IPR032466">
    <property type="entry name" value="Metal_Hydrolase"/>
</dbReference>
<comment type="caution">
    <text evidence="4">The sequence shown here is derived from an EMBL/GenBank/DDBJ whole genome shotgun (WGS) entry which is preliminary data.</text>
</comment>
<dbReference type="Gene3D" id="2.120.10.60">
    <property type="entry name" value="Tricorn protease N-terminal domain"/>
    <property type="match status" value="1"/>
</dbReference>
<dbReference type="Pfam" id="PF01979">
    <property type="entry name" value="Amidohydro_1"/>
    <property type="match status" value="1"/>
</dbReference>
<dbReference type="PANTHER" id="PTHR36842:SF1">
    <property type="entry name" value="PROTEIN TOLB"/>
    <property type="match status" value="1"/>
</dbReference>
<dbReference type="InterPro" id="IPR011042">
    <property type="entry name" value="6-blade_b-propeller_TolB-like"/>
</dbReference>
<dbReference type="SUPFAM" id="SSF51556">
    <property type="entry name" value="Metallo-dependent hydrolases"/>
    <property type="match status" value="1"/>
</dbReference>
<dbReference type="SUPFAM" id="SSF51338">
    <property type="entry name" value="Composite domain of metallo-dependent hydrolases"/>
    <property type="match status" value="1"/>
</dbReference>
<gene>
    <name evidence="4" type="ORF">ACFOKA_16755</name>
</gene>
<dbReference type="Proteomes" id="UP001595444">
    <property type="component" value="Unassembled WGS sequence"/>
</dbReference>
<dbReference type="InterPro" id="IPR011059">
    <property type="entry name" value="Metal-dep_hydrolase_composite"/>
</dbReference>
<dbReference type="Gene3D" id="3.20.20.140">
    <property type="entry name" value="Metal-dependent hydrolases"/>
    <property type="match status" value="2"/>
</dbReference>
<evidence type="ECO:0000259" key="3">
    <source>
        <dbReference type="Pfam" id="PF01979"/>
    </source>
</evidence>
<name>A0ABV7D8N6_9PROT</name>
<feature type="domain" description="Amidohydrolase-related" evidence="3">
    <location>
        <begin position="818"/>
        <end position="1049"/>
    </location>
</feature>
<dbReference type="Gene3D" id="2.120.10.30">
    <property type="entry name" value="TolB, C-terminal domain"/>
    <property type="match status" value="3"/>
</dbReference>
<keyword evidence="5" id="KW-1185">Reference proteome</keyword>
<dbReference type="InterPro" id="IPR011659">
    <property type="entry name" value="WD40"/>
</dbReference>
<dbReference type="InterPro" id="IPR006680">
    <property type="entry name" value="Amidohydro-rel"/>
</dbReference>
<comment type="similarity">
    <text evidence="1">Belongs to the TolB family.</text>
</comment>
<feature type="chain" id="PRO_5045455503" evidence="2">
    <location>
        <begin position="23"/>
        <end position="1087"/>
    </location>
</feature>
<organism evidence="4 5">
    <name type="scientific">Kordiimonas pumila</name>
    <dbReference type="NCBI Taxonomy" id="2161677"/>
    <lineage>
        <taxon>Bacteria</taxon>
        <taxon>Pseudomonadati</taxon>
        <taxon>Pseudomonadota</taxon>
        <taxon>Alphaproteobacteria</taxon>
        <taxon>Kordiimonadales</taxon>
        <taxon>Kordiimonadaceae</taxon>
        <taxon>Kordiimonas</taxon>
    </lineage>
</organism>
<proteinExistence type="inferred from homology"/>
<evidence type="ECO:0000256" key="1">
    <source>
        <dbReference type="ARBA" id="ARBA00009820"/>
    </source>
</evidence>
<evidence type="ECO:0000256" key="2">
    <source>
        <dbReference type="SAM" id="SignalP"/>
    </source>
</evidence>
<dbReference type="Pfam" id="PF07676">
    <property type="entry name" value="PD40"/>
    <property type="match status" value="4"/>
</dbReference>
<evidence type="ECO:0000313" key="5">
    <source>
        <dbReference type="Proteomes" id="UP001595444"/>
    </source>
</evidence>
<protein>
    <submittedName>
        <fullName evidence="4">Amidohydrolase family protein</fullName>
    </submittedName>
</protein>